<evidence type="ECO:0000256" key="6">
    <source>
        <dbReference type="RuleBase" id="RU004057"/>
    </source>
</evidence>
<evidence type="ECO:0000313" key="9">
    <source>
        <dbReference type="EMBL" id="EGC01376.1"/>
    </source>
</evidence>
<name>E9SGX5_RUMAL</name>
<evidence type="ECO:0000256" key="5">
    <source>
        <dbReference type="ARBA" id="ARBA00023136"/>
    </source>
</evidence>
<evidence type="ECO:0000313" key="10">
    <source>
        <dbReference type="Proteomes" id="UP000004259"/>
    </source>
</evidence>
<dbReference type="eggNOG" id="ENOG502ZF0S">
    <property type="taxonomic scope" value="Bacteria"/>
</dbReference>
<evidence type="ECO:0000259" key="8">
    <source>
        <dbReference type="Pfam" id="PF01618"/>
    </source>
</evidence>
<dbReference type="AlphaFoldDB" id="E9SGX5"/>
<dbReference type="Proteomes" id="UP000004259">
    <property type="component" value="Unassembled WGS sequence"/>
</dbReference>
<evidence type="ECO:0000256" key="3">
    <source>
        <dbReference type="ARBA" id="ARBA00022692"/>
    </source>
</evidence>
<feature type="domain" description="MotA/TolQ/ExbB proton channel" evidence="8">
    <location>
        <begin position="14"/>
        <end position="95"/>
    </location>
</feature>
<dbReference type="GO" id="GO:0005886">
    <property type="term" value="C:plasma membrane"/>
    <property type="evidence" value="ECO:0007669"/>
    <property type="project" value="UniProtKB-SubCell"/>
</dbReference>
<evidence type="ECO:0000256" key="7">
    <source>
        <dbReference type="SAM" id="Phobius"/>
    </source>
</evidence>
<keyword evidence="3 7" id="KW-0812">Transmembrane</keyword>
<protein>
    <submittedName>
        <fullName evidence="9">Conserved domain protein</fullName>
    </submittedName>
</protein>
<keyword evidence="6" id="KW-0813">Transport</keyword>
<keyword evidence="5 7" id="KW-0472">Membrane</keyword>
<gene>
    <name evidence="9" type="ORF">CUS_7503</name>
</gene>
<proteinExistence type="inferred from homology"/>
<reference evidence="9 10" key="1">
    <citation type="submission" date="2011-02" db="EMBL/GenBank/DDBJ databases">
        <authorList>
            <person name="Nelson K.E."/>
            <person name="Sutton G."/>
            <person name="Torralba M."/>
            <person name="Durkin S."/>
            <person name="Harkins D."/>
            <person name="Montgomery R."/>
            <person name="Ziemer C."/>
            <person name="Klaassens E."/>
            <person name="Ocuiv P."/>
            <person name="Morrison M."/>
        </authorList>
    </citation>
    <scope>NUCLEOTIDE SEQUENCE [LARGE SCALE GENOMIC DNA]</scope>
    <source>
        <strain evidence="9 10">8</strain>
    </source>
</reference>
<dbReference type="RefSeq" id="WP_002852855.1">
    <property type="nucleotide sequence ID" value="NZ_ADKM02000130.1"/>
</dbReference>
<dbReference type="InterPro" id="IPR002898">
    <property type="entry name" value="MotA_ExbB_proton_chnl"/>
</dbReference>
<sequence length="122" mass="13598">MTSNPDSAKILRKAFNTSYSLFTTSITIFPLLGMFGTVIALLNLKFAPAETNMEDIKNNFFNALTSTAWGIVFSVVFKSVNAFIVSSVNDTITRIHEIVQEIESKDKKKKKVKTAKEEVADE</sequence>
<feature type="transmembrane region" description="Helical" evidence="7">
    <location>
        <begin position="21"/>
        <end position="44"/>
    </location>
</feature>
<keyword evidence="2" id="KW-1003">Cell membrane</keyword>
<organism evidence="9 10">
    <name type="scientific">Ruminococcus albus 8</name>
    <dbReference type="NCBI Taxonomy" id="246199"/>
    <lineage>
        <taxon>Bacteria</taxon>
        <taxon>Bacillati</taxon>
        <taxon>Bacillota</taxon>
        <taxon>Clostridia</taxon>
        <taxon>Eubacteriales</taxon>
        <taxon>Oscillospiraceae</taxon>
        <taxon>Ruminococcus</taxon>
    </lineage>
</organism>
<dbReference type="GO" id="GO:0015031">
    <property type="term" value="P:protein transport"/>
    <property type="evidence" value="ECO:0007669"/>
    <property type="project" value="UniProtKB-KW"/>
</dbReference>
<comment type="subcellular location">
    <subcellularLocation>
        <location evidence="1">Cell membrane</location>
        <topology evidence="1">Multi-pass membrane protein</topology>
    </subcellularLocation>
    <subcellularLocation>
        <location evidence="6">Membrane</location>
        <topology evidence="6">Multi-pass membrane protein</topology>
    </subcellularLocation>
</comment>
<accession>E9SGX5</accession>
<keyword evidence="10" id="KW-1185">Reference proteome</keyword>
<comment type="caution">
    <text evidence="9">The sequence shown here is derived from an EMBL/GenBank/DDBJ whole genome shotgun (WGS) entry which is preliminary data.</text>
</comment>
<dbReference type="STRING" id="246199.CUS_7503"/>
<evidence type="ECO:0000256" key="2">
    <source>
        <dbReference type="ARBA" id="ARBA00022475"/>
    </source>
</evidence>
<evidence type="ECO:0000256" key="4">
    <source>
        <dbReference type="ARBA" id="ARBA00022989"/>
    </source>
</evidence>
<evidence type="ECO:0000256" key="1">
    <source>
        <dbReference type="ARBA" id="ARBA00004651"/>
    </source>
</evidence>
<dbReference type="OrthoDB" id="1817994at2"/>
<dbReference type="Pfam" id="PF01618">
    <property type="entry name" value="MotA_ExbB"/>
    <property type="match status" value="1"/>
</dbReference>
<feature type="transmembrane region" description="Helical" evidence="7">
    <location>
        <begin position="64"/>
        <end position="85"/>
    </location>
</feature>
<keyword evidence="4 7" id="KW-1133">Transmembrane helix</keyword>
<dbReference type="EMBL" id="ADKM02000130">
    <property type="protein sequence ID" value="EGC01376.1"/>
    <property type="molecule type" value="Genomic_DNA"/>
</dbReference>
<comment type="similarity">
    <text evidence="6">Belongs to the exbB/tolQ family.</text>
</comment>
<keyword evidence="6" id="KW-0653">Protein transport</keyword>